<dbReference type="PANTHER" id="PTHR31912">
    <property type="entry name" value="IP13529P"/>
    <property type="match status" value="1"/>
</dbReference>
<accession>A0AAD7D937</accession>
<name>A0AAD7D937_MYCRO</name>
<proteinExistence type="predicted"/>
<dbReference type="EMBL" id="JARKIE010000109">
    <property type="protein sequence ID" value="KAJ7683329.1"/>
    <property type="molecule type" value="Genomic_DNA"/>
</dbReference>
<dbReference type="PANTHER" id="PTHR31912:SF34">
    <property type="entry name" value="NOTOCHORD-RELATED PROTEIN"/>
    <property type="match status" value="1"/>
</dbReference>
<keyword evidence="2" id="KW-1185">Reference proteome</keyword>
<evidence type="ECO:0000313" key="2">
    <source>
        <dbReference type="Proteomes" id="UP001221757"/>
    </source>
</evidence>
<evidence type="ECO:0000313" key="1">
    <source>
        <dbReference type="EMBL" id="KAJ7683329.1"/>
    </source>
</evidence>
<dbReference type="AlphaFoldDB" id="A0AAD7D937"/>
<protein>
    <submittedName>
        <fullName evidence="1">Uncharacterized protein</fullName>
    </submittedName>
</protein>
<gene>
    <name evidence="1" type="ORF">B0H17DRAFT_1137819</name>
</gene>
<comment type="caution">
    <text evidence="1">The sequence shown here is derived from an EMBL/GenBank/DDBJ whole genome shotgun (WGS) entry which is preliminary data.</text>
</comment>
<sequence>MQAHLMCNAEAYLSKTEVVGAHPYNMQGRGACKVHTGKVVADFANPQVAPYIQKYPEDVASGPISEIWQVENGRWREIPLDELTPSILIGVKRFYIHEIIELTDGRWIIPALWINCRGKTYADSHLVTRVAGNILRIPRFRNSDVVLCQVNSVLAVDANLIRVSLEDFSLNHQELVVRNKGPIIFADTVSCQEFGKQIPNICREIDAGEDLFTVWMPCWADNVSGARSKQYQKHINVYTANANLLGQLLQQEYFVCFVSTSPNACALEQLKVVTEQLKSTHVTPVQCYNANTGRPCGFRANVPDGPADNPQQAEEASHIGHQGNYFCRVYKIGGTNEEKELAEGYPKFYEAGAPRNVEEIKACVLEQLRLATRGIASHVEALQTSTGTKDKIVQHWIEILIAKSREMQVADSRRSVDSISEELLSWLHKETDQLYNPLLDLQFFDPSQDTMVEILHTILLGHARYTWYNLHHNWTSTQQDLFTVRLQSTNLDGLRVPPIQAAYMMQYRNGLDLVTPNQFTLVRALGELGPLLWIPVIDDMTKYLARTLNHQASSRDIAIKFADLERVKHILSGGLWKEGSEWISAGRDVRRLLLKTLILQRHLGWAPKPQWTPGLIKASPAKKKLILAAEETMILGSYNPCAMTIGSGTAQWTNGVSVTAASGDAGKVGTWGVFWLANDLPAFVRILSILLPKGESSSATKGVLVVAKFLIGEALHFHFHMPVLVEEWDTPWIMIPSAVGSYGVYRDLILINRSHFNSSSMCSTTAMRATVMQAELRDKCRSGKKQTS</sequence>
<dbReference type="Proteomes" id="UP001221757">
    <property type="component" value="Unassembled WGS sequence"/>
</dbReference>
<organism evidence="1 2">
    <name type="scientific">Mycena rosella</name>
    <name type="common">Pink bonnet</name>
    <name type="synonym">Agaricus rosellus</name>
    <dbReference type="NCBI Taxonomy" id="1033263"/>
    <lineage>
        <taxon>Eukaryota</taxon>
        <taxon>Fungi</taxon>
        <taxon>Dikarya</taxon>
        <taxon>Basidiomycota</taxon>
        <taxon>Agaricomycotina</taxon>
        <taxon>Agaricomycetes</taxon>
        <taxon>Agaricomycetidae</taxon>
        <taxon>Agaricales</taxon>
        <taxon>Marasmiineae</taxon>
        <taxon>Mycenaceae</taxon>
        <taxon>Mycena</taxon>
    </lineage>
</organism>
<reference evidence="1" key="1">
    <citation type="submission" date="2023-03" db="EMBL/GenBank/DDBJ databases">
        <title>Massive genome expansion in bonnet fungi (Mycena s.s.) driven by repeated elements and novel gene families across ecological guilds.</title>
        <authorList>
            <consortium name="Lawrence Berkeley National Laboratory"/>
            <person name="Harder C.B."/>
            <person name="Miyauchi S."/>
            <person name="Viragh M."/>
            <person name="Kuo A."/>
            <person name="Thoen E."/>
            <person name="Andreopoulos B."/>
            <person name="Lu D."/>
            <person name="Skrede I."/>
            <person name="Drula E."/>
            <person name="Henrissat B."/>
            <person name="Morin E."/>
            <person name="Kohler A."/>
            <person name="Barry K."/>
            <person name="LaButti K."/>
            <person name="Morin E."/>
            <person name="Salamov A."/>
            <person name="Lipzen A."/>
            <person name="Mereny Z."/>
            <person name="Hegedus B."/>
            <person name="Baldrian P."/>
            <person name="Stursova M."/>
            <person name="Weitz H."/>
            <person name="Taylor A."/>
            <person name="Grigoriev I.V."/>
            <person name="Nagy L.G."/>
            <person name="Martin F."/>
            <person name="Kauserud H."/>
        </authorList>
    </citation>
    <scope>NUCLEOTIDE SEQUENCE</scope>
    <source>
        <strain evidence="1">CBHHK067</strain>
    </source>
</reference>